<keyword evidence="2" id="KW-0449">Lipoprotein</keyword>
<protein>
    <submittedName>
        <fullName evidence="2">Lipoprotein</fullName>
    </submittedName>
</protein>
<gene>
    <name evidence="2" type="ordered locus">BMS_2516</name>
</gene>
<dbReference type="PROSITE" id="PS51257">
    <property type="entry name" value="PROKAR_LIPOPROTEIN"/>
    <property type="match status" value="1"/>
</dbReference>
<sequence length="310" mass="34484">MKIFQRRILSLASICILLSSCGLGTIDRSAHGSRPRQEPRKFFNGVKKRVALLTFFNESPYGGEDLGITATEEFRRELSRTGEFVVDPMAKRLFGSSKEIYAGGGVKLVQLSRKAKVAGLNFVLFGRIIDARIREKVDEIGVVRETKSYTESKVEVRIFDVNGNKEIYSETHRASADDSSFRFFQGDRESKLQYRRELLRYVVQVAVRKSIPNILAISSKLDWVGRVAKIVGTKIYINAGRSSGINIGDILKVMSEGEEIFDPETGALIGVSKGTVKGTIEIIDYFGEDGSIAVLHSGGSVHENDFVQLY</sequence>
<organism evidence="2 3">
    <name type="scientific">Halobacteriovorax marinus (strain ATCC BAA-682 / DSM 15412 / SJ)</name>
    <name type="common">Bacteriovorax marinus</name>
    <dbReference type="NCBI Taxonomy" id="862908"/>
    <lineage>
        <taxon>Bacteria</taxon>
        <taxon>Pseudomonadati</taxon>
        <taxon>Bdellovibrionota</taxon>
        <taxon>Bacteriovoracia</taxon>
        <taxon>Bacteriovoracales</taxon>
        <taxon>Halobacteriovoraceae</taxon>
        <taxon>Halobacteriovorax</taxon>
    </lineage>
</organism>
<keyword evidence="3" id="KW-1185">Reference proteome</keyword>
<evidence type="ECO:0000256" key="1">
    <source>
        <dbReference type="SAM" id="SignalP"/>
    </source>
</evidence>
<reference evidence="3" key="1">
    <citation type="journal article" date="2013" name="ISME J.">
        <title>A small predatory core genome in the divergent marine Bacteriovorax marinus SJ and the terrestrial Bdellovibrio bacteriovorus.</title>
        <authorList>
            <person name="Crossman L.C."/>
            <person name="Chen H."/>
            <person name="Cerdeno-Tarraga A.M."/>
            <person name="Brooks K."/>
            <person name="Quail M.A."/>
            <person name="Pineiro S.A."/>
            <person name="Hobley L."/>
            <person name="Sockett R.E."/>
            <person name="Bentley S.D."/>
            <person name="Parkhill J."/>
            <person name="Williams H.N."/>
            <person name="Stine O.C."/>
        </authorList>
    </citation>
    <scope>NUCLEOTIDE SEQUENCE [LARGE SCALE GENOMIC DNA]</scope>
    <source>
        <strain evidence="3">ATCC BAA-682 / DSM 15412 / SJ</strain>
    </source>
</reference>
<dbReference type="OrthoDB" id="5289961at2"/>
<proteinExistence type="predicted"/>
<keyword evidence="1" id="KW-0732">Signal</keyword>
<name>E1X5I5_HALMS</name>
<dbReference type="PATRIC" id="fig|862908.3.peg.2401"/>
<feature type="chain" id="PRO_5003154577" evidence="1">
    <location>
        <begin position="25"/>
        <end position="310"/>
    </location>
</feature>
<dbReference type="STRING" id="862908.BMS_2516"/>
<dbReference type="EMBL" id="FQ312005">
    <property type="protein sequence ID" value="CBW27306.1"/>
    <property type="molecule type" value="Genomic_DNA"/>
</dbReference>
<dbReference type="HOGENOM" id="CLU_882030_0_0_7"/>
<dbReference type="Proteomes" id="UP000008963">
    <property type="component" value="Chromosome"/>
</dbReference>
<evidence type="ECO:0000313" key="3">
    <source>
        <dbReference type="Proteomes" id="UP000008963"/>
    </source>
</evidence>
<dbReference type="KEGG" id="bmx:BMS_2516"/>
<accession>E1X5I5</accession>
<feature type="signal peptide" evidence="1">
    <location>
        <begin position="1"/>
        <end position="24"/>
    </location>
</feature>
<dbReference type="RefSeq" id="WP_014245082.1">
    <property type="nucleotide sequence ID" value="NC_016620.1"/>
</dbReference>
<dbReference type="AlphaFoldDB" id="E1X5I5"/>
<evidence type="ECO:0000313" key="2">
    <source>
        <dbReference type="EMBL" id="CBW27306.1"/>
    </source>
</evidence>
<dbReference type="Gene3D" id="3.40.50.10610">
    <property type="entry name" value="ABC-type transport auxiliary lipoprotein component"/>
    <property type="match status" value="1"/>
</dbReference>
<dbReference type="eggNOG" id="COG1462">
    <property type="taxonomic scope" value="Bacteria"/>
</dbReference>